<protein>
    <recommendedName>
        <fullName evidence="3">DUF1611 domain-containing protein</fullName>
    </recommendedName>
</protein>
<dbReference type="EMBL" id="JADJMH010000019">
    <property type="protein sequence ID" value="MBK7676385.1"/>
    <property type="molecule type" value="Genomic_DNA"/>
</dbReference>
<dbReference type="Proteomes" id="UP000697998">
    <property type="component" value="Unassembled WGS sequence"/>
</dbReference>
<comment type="caution">
    <text evidence="1">The sequence shown here is derived from an EMBL/GenBank/DDBJ whole genome shotgun (WGS) entry which is preliminary data.</text>
</comment>
<dbReference type="AlphaFoldDB" id="A0A935UIA5"/>
<reference evidence="1 2" key="1">
    <citation type="submission" date="2020-10" db="EMBL/GenBank/DDBJ databases">
        <title>Connecting structure to function with the recovery of over 1000 high-quality activated sludge metagenome-assembled genomes encoding full-length rRNA genes using long-read sequencing.</title>
        <authorList>
            <person name="Singleton C.M."/>
            <person name="Petriglieri F."/>
            <person name="Kristensen J.M."/>
            <person name="Kirkegaard R.H."/>
            <person name="Michaelsen T.Y."/>
            <person name="Andersen M.H."/>
            <person name="Karst S.M."/>
            <person name="Dueholm M.S."/>
            <person name="Nielsen P.H."/>
            <person name="Albertsen M."/>
        </authorList>
    </citation>
    <scope>NUCLEOTIDE SEQUENCE [LARGE SCALE GENOMIC DNA]</scope>
    <source>
        <strain evidence="1">EsbW_18-Q3-R4-48_BATAC.285</strain>
    </source>
</reference>
<evidence type="ECO:0008006" key="3">
    <source>
        <dbReference type="Google" id="ProtNLM"/>
    </source>
</evidence>
<sequence length="360" mass="38055">MNRQAAMSTSALWNQIRERGLATLAVVGMTKNTGKTVALNHLLACAAEDGVAIGVTSIGRDGENRDQVFFFPKPPVRVWSGSIIATARDTLLRAKVRWKLLAATGLDSPMGEIVIVRALDHGEMEIAGASRSSDQQKIIAQLRQCGCALIILDGALGRSQHASPAIADGIILATGAAIGGGVQDVIRKTRERLATLNIPQAAPEILARCQAVFESGGVGIWDRSGGPLFLADIATLNAASTLVEFADRELGAIAVSGAVGKALWLTVDALLARHPGLTLVVADGTKLFIEHADVQRFRQQGGSLLACRRIHIAGITLNPCSPHGHHLVAQELLGAARLAFPEYEVSDVILERVLTETGVC</sequence>
<gene>
    <name evidence="1" type="ORF">IPJ27_17415</name>
</gene>
<accession>A0A935UIA5</accession>
<organism evidence="1 2">
    <name type="scientific">Candidatus Accumulibacter proximus</name>
    <dbReference type="NCBI Taxonomy" id="2954385"/>
    <lineage>
        <taxon>Bacteria</taxon>
        <taxon>Pseudomonadati</taxon>
        <taxon>Pseudomonadota</taxon>
        <taxon>Betaproteobacteria</taxon>
        <taxon>Candidatus Accumulibacter</taxon>
    </lineage>
</organism>
<evidence type="ECO:0000313" key="2">
    <source>
        <dbReference type="Proteomes" id="UP000697998"/>
    </source>
</evidence>
<proteinExistence type="predicted"/>
<name>A0A935UIA5_9PROT</name>
<evidence type="ECO:0000313" key="1">
    <source>
        <dbReference type="EMBL" id="MBK7676385.1"/>
    </source>
</evidence>